<evidence type="ECO:0000259" key="3">
    <source>
        <dbReference type="Pfam" id="PF03184"/>
    </source>
</evidence>
<dbReference type="AlphaFoldDB" id="A0A9X8DUT3"/>
<evidence type="ECO:0000259" key="4">
    <source>
        <dbReference type="Pfam" id="PF03221"/>
    </source>
</evidence>
<comment type="caution">
    <text evidence="6">The sequence shown here is derived from an EMBL/GenBank/DDBJ whole genome shotgun (WGS) entry which is preliminary data.</text>
</comment>
<dbReference type="InterPro" id="IPR006600">
    <property type="entry name" value="HTH_CenpB_DNA-bd_dom"/>
</dbReference>
<evidence type="ECO:0000313" key="6">
    <source>
        <dbReference type="EMBL" id="RLO04033.1"/>
    </source>
</evidence>
<dbReference type="InterPro" id="IPR050863">
    <property type="entry name" value="CenT-Element_Derived"/>
</dbReference>
<accession>A0A9X8DUT3</accession>
<feature type="compositionally biased region" description="Polar residues" evidence="2">
    <location>
        <begin position="250"/>
        <end position="259"/>
    </location>
</feature>
<dbReference type="Gene3D" id="1.10.10.60">
    <property type="entry name" value="Homeodomain-like"/>
    <property type="match status" value="1"/>
</dbReference>
<feature type="domain" description="HTH CENPB-type" evidence="4">
    <location>
        <begin position="9"/>
        <end position="50"/>
    </location>
</feature>
<sequence>MATILPREYEEQLARWVNSMRQDGVPVTPQMIQIMALETAIDAGLDEASFAVWIQKTLRAVVACPHQVRPGHVRERKMKDRATAMVMADSTGKKHPLFLVLKTAASTIKAVVQENLTQRHGFGKQVWKDVQPLQDRFGCIYGNPTAWWNSTISMDFLRYHFAGRPDRATKKVLLLWDDFSAHFTDEVVAIATELNVLLEKIPPQFTWICQPADVAWMRPMKAQLQKMWIDSIRRAEQQGSEDDVQVASAEASNTGTMDY</sequence>
<keyword evidence="1" id="KW-0238">DNA-binding</keyword>
<proteinExistence type="predicted"/>
<evidence type="ECO:0000313" key="7">
    <source>
        <dbReference type="Proteomes" id="UP000275652"/>
    </source>
</evidence>
<dbReference type="Pfam" id="PF03221">
    <property type="entry name" value="HTH_Tnp_Tc5"/>
    <property type="match status" value="1"/>
</dbReference>
<dbReference type="EMBL" id="QUTI01056162">
    <property type="protein sequence ID" value="RLN97970.1"/>
    <property type="molecule type" value="Genomic_DNA"/>
</dbReference>
<feature type="domain" description="DDE-1" evidence="3">
    <location>
        <begin position="80"/>
        <end position="242"/>
    </location>
</feature>
<gene>
    <name evidence="5" type="ORF">DYB28_007094</name>
    <name evidence="6" type="ORF">DYB28_013147</name>
</gene>
<dbReference type="GO" id="GO:0005634">
    <property type="term" value="C:nucleus"/>
    <property type="evidence" value="ECO:0007669"/>
    <property type="project" value="TreeGrafter"/>
</dbReference>
<evidence type="ECO:0000313" key="5">
    <source>
        <dbReference type="EMBL" id="RLN97970.1"/>
    </source>
</evidence>
<dbReference type="Pfam" id="PF03184">
    <property type="entry name" value="DDE_1"/>
    <property type="match status" value="1"/>
</dbReference>
<dbReference type="EMBL" id="QUTI01029649">
    <property type="protein sequence ID" value="RLO04033.1"/>
    <property type="molecule type" value="Genomic_DNA"/>
</dbReference>
<evidence type="ECO:0008006" key="8">
    <source>
        <dbReference type="Google" id="ProtNLM"/>
    </source>
</evidence>
<name>A0A9X8DUT3_APHAT</name>
<dbReference type="PANTHER" id="PTHR19303">
    <property type="entry name" value="TRANSPOSON"/>
    <property type="match status" value="1"/>
</dbReference>
<feature type="region of interest" description="Disordered" evidence="2">
    <location>
        <begin position="239"/>
        <end position="259"/>
    </location>
</feature>
<reference evidence="6 7" key="1">
    <citation type="journal article" date="2018" name="J. Invertebr. Pathol.">
        <title>New genotyping method for the causative agent of crayfish plague (Aphanomyces astaci) based on whole genome data.</title>
        <authorList>
            <person name="Minardi D."/>
            <person name="Studholme D.J."/>
            <person name="van der Giezen M."/>
            <person name="Pretto T."/>
            <person name="Oidtmann B."/>
        </authorList>
    </citation>
    <scope>NUCLEOTIDE SEQUENCE [LARGE SCALE GENOMIC DNA]</scope>
    <source>
        <strain evidence="6 7">KB13</strain>
    </source>
</reference>
<dbReference type="Proteomes" id="UP000275652">
    <property type="component" value="Unassembled WGS sequence"/>
</dbReference>
<evidence type="ECO:0000256" key="2">
    <source>
        <dbReference type="SAM" id="MobiDB-lite"/>
    </source>
</evidence>
<protein>
    <recommendedName>
        <fullName evidence="8">HTH CENPB-type domain-containing protein</fullName>
    </recommendedName>
</protein>
<dbReference type="GO" id="GO:0003677">
    <property type="term" value="F:DNA binding"/>
    <property type="evidence" value="ECO:0007669"/>
    <property type="project" value="UniProtKB-KW"/>
</dbReference>
<dbReference type="InterPro" id="IPR004875">
    <property type="entry name" value="DDE_SF_endonuclease_dom"/>
</dbReference>
<dbReference type="PANTHER" id="PTHR19303:SF57">
    <property type="entry name" value="HTH CENPB-TYPE DOMAIN-CONTAINING PROTEIN"/>
    <property type="match status" value="1"/>
</dbReference>
<evidence type="ECO:0000256" key="1">
    <source>
        <dbReference type="ARBA" id="ARBA00023125"/>
    </source>
</evidence>
<organism evidence="6 7">
    <name type="scientific">Aphanomyces astaci</name>
    <name type="common">Crayfish plague agent</name>
    <dbReference type="NCBI Taxonomy" id="112090"/>
    <lineage>
        <taxon>Eukaryota</taxon>
        <taxon>Sar</taxon>
        <taxon>Stramenopiles</taxon>
        <taxon>Oomycota</taxon>
        <taxon>Saprolegniomycetes</taxon>
        <taxon>Saprolegniales</taxon>
        <taxon>Verrucalvaceae</taxon>
        <taxon>Aphanomyces</taxon>
    </lineage>
</organism>